<feature type="region of interest" description="Disordered" evidence="2">
    <location>
        <begin position="1"/>
        <end position="20"/>
    </location>
</feature>
<dbReference type="Pfam" id="PF00067">
    <property type="entry name" value="p450"/>
    <property type="match status" value="1"/>
</dbReference>
<comment type="similarity">
    <text evidence="1">Belongs to the cytochrome P450 family.</text>
</comment>
<dbReference type="GO" id="GO:0005506">
    <property type="term" value="F:iron ion binding"/>
    <property type="evidence" value="ECO:0007669"/>
    <property type="project" value="InterPro"/>
</dbReference>
<keyword evidence="4" id="KW-1185">Reference proteome</keyword>
<protein>
    <submittedName>
        <fullName evidence="3">Cytochrome P450</fullName>
    </submittedName>
</protein>
<accession>A0A941EYU5</accession>
<dbReference type="PRINTS" id="PR00385">
    <property type="entry name" value="P450"/>
</dbReference>
<feature type="compositionally biased region" description="Basic and acidic residues" evidence="2">
    <location>
        <begin position="270"/>
        <end position="282"/>
    </location>
</feature>
<organism evidence="3 4">
    <name type="scientific">Actinospica durhamensis</name>
    <dbReference type="NCBI Taxonomy" id="1508375"/>
    <lineage>
        <taxon>Bacteria</taxon>
        <taxon>Bacillati</taxon>
        <taxon>Actinomycetota</taxon>
        <taxon>Actinomycetes</taxon>
        <taxon>Catenulisporales</taxon>
        <taxon>Actinospicaceae</taxon>
        <taxon>Actinospica</taxon>
    </lineage>
</organism>
<feature type="non-terminal residue" evidence="3">
    <location>
        <position position="424"/>
    </location>
</feature>
<sequence length="424" mass="45969">MAVDSGLDRTGPGRKGPDRTVAAAGGAWPLLGHGPALYRRPLPFLQSLPAHGRLVRIRMGPRPVIVVCDPELTDRLLREDQVYDKGGPLFDKARESMGNGLVTCPHADHRRQRRLCQPAFHPARLAGYAQVMAEQIARLADGWRPGEPVDVMAALYGLTGRIAVQTMFGADLAQDVQTQALADLRTIVEGTYLRMLAPGWVNRLPTPGNRRYDLARTRLRASIGQIAADRRAQGADPSSAQDGAEPDDLLSALLAARDEASDPSDAPAASEDRLGDRPADRPADRLADRLADAEVVDQVLTFFMAGTETTASALAWALHLVAAHPEVEARLHKELDDVLGGRAPVPADVPALPYAARVFTETLRLYPPGWFFTRSTAVDCELAGVPLPAGTTVAYSPYLIHRLPTLYPHPDRFDPDRWDGPDGA</sequence>
<gene>
    <name evidence="3" type="ORF">KDL01_40950</name>
</gene>
<evidence type="ECO:0000256" key="2">
    <source>
        <dbReference type="SAM" id="MobiDB-lite"/>
    </source>
</evidence>
<dbReference type="RefSeq" id="WP_212534111.1">
    <property type="nucleotide sequence ID" value="NZ_JAGSOG010000551.1"/>
</dbReference>
<dbReference type="PRINTS" id="PR00463">
    <property type="entry name" value="EP450I"/>
</dbReference>
<dbReference type="InterPro" id="IPR050121">
    <property type="entry name" value="Cytochrome_P450_monoxygenase"/>
</dbReference>
<dbReference type="GO" id="GO:0016705">
    <property type="term" value="F:oxidoreductase activity, acting on paired donors, with incorporation or reduction of molecular oxygen"/>
    <property type="evidence" value="ECO:0007669"/>
    <property type="project" value="InterPro"/>
</dbReference>
<dbReference type="AlphaFoldDB" id="A0A941EYU5"/>
<evidence type="ECO:0000313" key="4">
    <source>
        <dbReference type="Proteomes" id="UP000675781"/>
    </source>
</evidence>
<dbReference type="PANTHER" id="PTHR24305">
    <property type="entry name" value="CYTOCHROME P450"/>
    <property type="match status" value="1"/>
</dbReference>
<dbReference type="Gene3D" id="1.10.630.10">
    <property type="entry name" value="Cytochrome P450"/>
    <property type="match status" value="1"/>
</dbReference>
<dbReference type="EMBL" id="JAGSOG010000551">
    <property type="protein sequence ID" value="MBR7839691.1"/>
    <property type="molecule type" value="Genomic_DNA"/>
</dbReference>
<evidence type="ECO:0000256" key="1">
    <source>
        <dbReference type="ARBA" id="ARBA00010617"/>
    </source>
</evidence>
<dbReference type="Proteomes" id="UP000675781">
    <property type="component" value="Unassembled WGS sequence"/>
</dbReference>
<feature type="region of interest" description="Disordered" evidence="2">
    <location>
        <begin position="259"/>
        <end position="282"/>
    </location>
</feature>
<dbReference type="InterPro" id="IPR001128">
    <property type="entry name" value="Cyt_P450"/>
</dbReference>
<dbReference type="PANTHER" id="PTHR24305:SF166">
    <property type="entry name" value="CYTOCHROME P450 12A4, MITOCHONDRIAL-RELATED"/>
    <property type="match status" value="1"/>
</dbReference>
<reference evidence="3" key="1">
    <citation type="submission" date="2021-04" db="EMBL/GenBank/DDBJ databases">
        <title>Genome based classification of Actinospica acidithermotolerans sp. nov., an actinobacterium isolated from an Indonesian hot spring.</title>
        <authorList>
            <person name="Kusuma A.B."/>
            <person name="Putra K.E."/>
            <person name="Nafisah S."/>
            <person name="Loh J."/>
            <person name="Nouioui I."/>
            <person name="Goodfellow M."/>
        </authorList>
    </citation>
    <scope>NUCLEOTIDE SEQUENCE</scope>
    <source>
        <strain evidence="3">CSCA 57</strain>
    </source>
</reference>
<dbReference type="InterPro" id="IPR036396">
    <property type="entry name" value="Cyt_P450_sf"/>
</dbReference>
<dbReference type="GO" id="GO:0020037">
    <property type="term" value="F:heme binding"/>
    <property type="evidence" value="ECO:0007669"/>
    <property type="project" value="InterPro"/>
</dbReference>
<dbReference type="GO" id="GO:0004497">
    <property type="term" value="F:monooxygenase activity"/>
    <property type="evidence" value="ECO:0007669"/>
    <property type="project" value="InterPro"/>
</dbReference>
<name>A0A941EYU5_9ACTN</name>
<proteinExistence type="inferred from homology"/>
<comment type="caution">
    <text evidence="3">The sequence shown here is derived from an EMBL/GenBank/DDBJ whole genome shotgun (WGS) entry which is preliminary data.</text>
</comment>
<dbReference type="InterPro" id="IPR002401">
    <property type="entry name" value="Cyt_P450_E_grp-I"/>
</dbReference>
<dbReference type="SUPFAM" id="SSF48264">
    <property type="entry name" value="Cytochrome P450"/>
    <property type="match status" value="1"/>
</dbReference>
<evidence type="ECO:0000313" key="3">
    <source>
        <dbReference type="EMBL" id="MBR7839691.1"/>
    </source>
</evidence>